<reference evidence="1" key="1">
    <citation type="submission" date="2020-07" db="EMBL/GenBank/DDBJ databases">
        <title>Multicomponent nature underlies the extraordinary mechanical properties of spider dragline silk.</title>
        <authorList>
            <person name="Kono N."/>
            <person name="Nakamura H."/>
            <person name="Mori M."/>
            <person name="Yoshida Y."/>
            <person name="Ohtoshi R."/>
            <person name="Malay A.D."/>
            <person name="Moran D.A.P."/>
            <person name="Tomita M."/>
            <person name="Numata K."/>
            <person name="Arakawa K."/>
        </authorList>
    </citation>
    <scope>NUCLEOTIDE SEQUENCE</scope>
</reference>
<keyword evidence="2" id="KW-1185">Reference proteome</keyword>
<accession>A0A8X6GWP9</accession>
<evidence type="ECO:0000313" key="2">
    <source>
        <dbReference type="Proteomes" id="UP000887116"/>
    </source>
</evidence>
<comment type="caution">
    <text evidence="1">The sequence shown here is derived from an EMBL/GenBank/DDBJ whole genome shotgun (WGS) entry which is preliminary data.</text>
</comment>
<protein>
    <submittedName>
        <fullName evidence="1">Uncharacterized protein</fullName>
    </submittedName>
</protein>
<dbReference type="EMBL" id="BMAO01006684">
    <property type="protein sequence ID" value="GFR10550.1"/>
    <property type="molecule type" value="Genomic_DNA"/>
</dbReference>
<dbReference type="AlphaFoldDB" id="A0A8X6GWP9"/>
<name>A0A8X6GWP9_TRICU</name>
<sequence>MQFRQEHYPDEIGKGPLRIFPKIQAARHCSKGQDSSLYKNQKANPSYMYPVIIPPTSILLCRYFTCGRLQNGNTVGDIQSVMRRSSGSLLNQILPSDYQIVYLDSSL</sequence>
<dbReference type="Proteomes" id="UP000887116">
    <property type="component" value="Unassembled WGS sequence"/>
</dbReference>
<proteinExistence type="predicted"/>
<evidence type="ECO:0000313" key="1">
    <source>
        <dbReference type="EMBL" id="GFR10550.1"/>
    </source>
</evidence>
<gene>
    <name evidence="1" type="ORF">TNCT_662571</name>
</gene>
<organism evidence="1 2">
    <name type="scientific">Trichonephila clavata</name>
    <name type="common">Joro spider</name>
    <name type="synonym">Nephila clavata</name>
    <dbReference type="NCBI Taxonomy" id="2740835"/>
    <lineage>
        <taxon>Eukaryota</taxon>
        <taxon>Metazoa</taxon>
        <taxon>Ecdysozoa</taxon>
        <taxon>Arthropoda</taxon>
        <taxon>Chelicerata</taxon>
        <taxon>Arachnida</taxon>
        <taxon>Araneae</taxon>
        <taxon>Araneomorphae</taxon>
        <taxon>Entelegynae</taxon>
        <taxon>Araneoidea</taxon>
        <taxon>Nephilidae</taxon>
        <taxon>Trichonephila</taxon>
    </lineage>
</organism>